<evidence type="ECO:0000256" key="4">
    <source>
        <dbReference type="SAM" id="Coils"/>
    </source>
</evidence>
<dbReference type="InterPro" id="IPR035595">
    <property type="entry name" value="UDP_glycos_trans_CS"/>
</dbReference>
<dbReference type="FunFam" id="3.40.50.2000:FF:000047">
    <property type="entry name" value="Glycosyltransferase"/>
    <property type="match status" value="3"/>
</dbReference>
<reference evidence="5 6" key="1">
    <citation type="journal article" date="2021" name="Hortic Res">
        <title>Chromosome-scale assembly of the Dendrobium chrysotoxum genome enhances the understanding of orchid evolution.</title>
        <authorList>
            <person name="Zhang Y."/>
            <person name="Zhang G.Q."/>
            <person name="Zhang D."/>
            <person name="Liu X.D."/>
            <person name="Xu X.Y."/>
            <person name="Sun W.H."/>
            <person name="Yu X."/>
            <person name="Zhu X."/>
            <person name="Wang Z.W."/>
            <person name="Zhao X."/>
            <person name="Zhong W.Y."/>
            <person name="Chen H."/>
            <person name="Yin W.L."/>
            <person name="Huang T."/>
            <person name="Niu S.C."/>
            <person name="Liu Z.J."/>
        </authorList>
    </citation>
    <scope>NUCLEOTIDE SEQUENCE [LARGE SCALE GENOMIC DNA]</scope>
    <source>
        <strain evidence="5">Lindl</strain>
    </source>
</reference>
<comment type="caution">
    <text evidence="5">The sequence shown here is derived from an EMBL/GenBank/DDBJ whole genome shotgun (WGS) entry which is preliminary data.</text>
</comment>
<dbReference type="PANTHER" id="PTHR48047">
    <property type="entry name" value="GLYCOSYLTRANSFERASE"/>
    <property type="match status" value="1"/>
</dbReference>
<keyword evidence="3" id="KW-0808">Transferase</keyword>
<dbReference type="CDD" id="cd03784">
    <property type="entry name" value="GT1_Gtf-like"/>
    <property type="match status" value="3"/>
</dbReference>
<dbReference type="SUPFAM" id="SSF53756">
    <property type="entry name" value="UDP-Glycosyltransferase/glycogen phosphorylase"/>
    <property type="match status" value="3"/>
</dbReference>
<comment type="similarity">
    <text evidence="1">Belongs to the UDP-glycosyltransferase family.</text>
</comment>
<dbReference type="Proteomes" id="UP000775213">
    <property type="component" value="Unassembled WGS sequence"/>
</dbReference>
<dbReference type="FunFam" id="3.40.50.2000:FF:000071">
    <property type="entry name" value="Glycosyltransferase"/>
    <property type="match status" value="1"/>
</dbReference>
<dbReference type="InterPro" id="IPR002213">
    <property type="entry name" value="UDP_glucos_trans"/>
</dbReference>
<dbReference type="PROSITE" id="PS00375">
    <property type="entry name" value="UDPGT"/>
    <property type="match status" value="1"/>
</dbReference>
<keyword evidence="4" id="KW-0175">Coiled coil</keyword>
<evidence type="ECO:0000313" key="5">
    <source>
        <dbReference type="EMBL" id="KAH0467801.1"/>
    </source>
</evidence>
<dbReference type="PANTHER" id="PTHR48047:SF45">
    <property type="entry name" value="SCOPOLETIN GLUCOSYLTRANSFERASE-LIKE"/>
    <property type="match status" value="1"/>
</dbReference>
<dbReference type="Gene3D" id="3.40.50.2000">
    <property type="entry name" value="Glycogen Phosphorylase B"/>
    <property type="match status" value="6"/>
</dbReference>
<dbReference type="Pfam" id="PF00201">
    <property type="entry name" value="UDPGT"/>
    <property type="match status" value="3"/>
</dbReference>
<feature type="coiled-coil region" evidence="4">
    <location>
        <begin position="910"/>
        <end position="940"/>
    </location>
</feature>
<proteinExistence type="inferred from homology"/>
<evidence type="ECO:0000256" key="3">
    <source>
        <dbReference type="ARBA" id="ARBA00022679"/>
    </source>
</evidence>
<keyword evidence="6" id="KW-1185">Reference proteome</keyword>
<protein>
    <submittedName>
        <fullName evidence="5">Uncharacterized protein</fullName>
    </submittedName>
</protein>
<accession>A0AAV7HFH7</accession>
<sequence length="1505" mass="167972">MGSGVQSLNILFFPFLSPGHMLPMVDMAKLFAARGAVVTFLTTPGNSALIQPTIDRFNSSASSSIRVHFIPFPFAAVGLPEGCENASSLASSTEISKLAKAVALLRNPFDLVLKELCPDCVVTDVFLPWTYEVATENGIPRIMFDGTNFFASCAIDSIERHKPLEGLPPESETFVLPGLPHHIEMLRSQVSDPSKINSSMTDMLEMIKHVKEVGPKSYGLVVNSFYEMEPDYVEHYKKVIGRKAWHVGPVALCNQEEVDKSERGGENRRDRVLKWLNDRKPGSVVYMCFGSLCDFTAEQLREMAYGLEFSGHPFVWVVRNMSDEWIPNGYEERIEGKGLIINGWAPQLLILNHEAVGGFITHCGWNSSLEGITAGLPMGTWPLFAEQFFNERLIVDVLKIGVAVGSKMFGLRPEDRPVVNASALEATVRSVMGEGEDAVERRRRARELKELARKAMEEGGSSYNDLGILMQELMDRKAHLLLMGSVGRNLNVLFFPYLAQGHMLPMIDMAKLFAAHGVAVTVLTTSGNSDLIRPTIERFNSSAGCPIRLHLVPFPAAAVGLPEGYENLFSLPFDMDVHKFMEAISLLRNPFDHILKEFRFDCVVTDVFLPWTYEVATENGIPRIIFEGSNFFAACASDSIERHKPLESLPSETETFVLPGLPHHIEMLRSQLNDYSKTIAFMAPVIEVMNHAKEVDSKSYGMVMNSFYELEPDYVEHYRKVLGKKAWHVGPVAICNQEKVDKSGRGGGNKGDECLKWLDERKPGSVLYMCFGSICNFTVAQLQEMALGLETSGHPFIWAIRNQGYEWIPEGYEERIEGRGLLIKEWAPQLLILNHEAVGGFVTHCGWNSSLEGITSGLSMCTWPLYAEQFFNERLLVDVLKIGVAVGSKVFGIMPEDRSVVKAAALEVAVRNVMGEGEEAEERRQRARELKEMAKKAVEEGGSSYNDLENLIQELLEKKAEAHLPFPKTEILSFNIEKKMKEETDTITSHSKTCRSSFLLQYERCFRIKGSFEILISSCSKQITMGYADQSLNVLFFPIMAQGHMLPMVDMAKLFAARGVAVGIVTISANDALIRPTIDRFNSSASSPIQLHLIHFPSATEESENINFLSSHAQILKFAKTVVLLSEPFDHVLKDLRPDCVVSDVFLPWTCEVAAENGIPRISFLGSNFFAMCAIDSMERHQTLESLPSEAETVVLPALPHHIEMLRSQVRDPSKLNPSMTPFVEVIKHASKVDSKNYGMVVNSFYELEPDYVEHYRKVLGKKAWHVGPVSLCNQEEVDKSVRGGESKGGVECLKWLDSKKPRSVVYLCFGSTSDFTIAQLREMALGLEASSYPFVWVLRNAGEEWIPQGYEQRIEGKGLIIKGWVPQLLILNHVAVGSFVTHCGWNSSLEGISAGLPMGTWPLHAEQFFNERLLVDVLKVGVPVGSKVYGLRTEELPVVEAAALETAVRRLMGEEEEAEERRRRVSELKEMARKAVDKGGSSYNDLGNLIQELVERKAHAQVLN</sequence>
<evidence type="ECO:0000256" key="2">
    <source>
        <dbReference type="ARBA" id="ARBA00022676"/>
    </source>
</evidence>
<gene>
    <name evidence="5" type="ORF">IEQ34_002834</name>
</gene>
<name>A0AAV7HFH7_DENCH</name>
<organism evidence="5 6">
    <name type="scientific">Dendrobium chrysotoxum</name>
    <name type="common">Orchid</name>
    <dbReference type="NCBI Taxonomy" id="161865"/>
    <lineage>
        <taxon>Eukaryota</taxon>
        <taxon>Viridiplantae</taxon>
        <taxon>Streptophyta</taxon>
        <taxon>Embryophyta</taxon>
        <taxon>Tracheophyta</taxon>
        <taxon>Spermatophyta</taxon>
        <taxon>Magnoliopsida</taxon>
        <taxon>Liliopsida</taxon>
        <taxon>Asparagales</taxon>
        <taxon>Orchidaceae</taxon>
        <taxon>Epidendroideae</taxon>
        <taxon>Malaxideae</taxon>
        <taxon>Dendrobiinae</taxon>
        <taxon>Dendrobium</taxon>
    </lineage>
</organism>
<keyword evidence="2" id="KW-0328">Glycosyltransferase</keyword>
<evidence type="ECO:0000313" key="6">
    <source>
        <dbReference type="Proteomes" id="UP000775213"/>
    </source>
</evidence>
<evidence type="ECO:0000256" key="1">
    <source>
        <dbReference type="ARBA" id="ARBA00009995"/>
    </source>
</evidence>
<dbReference type="GO" id="GO:0035251">
    <property type="term" value="F:UDP-glucosyltransferase activity"/>
    <property type="evidence" value="ECO:0007669"/>
    <property type="project" value="TreeGrafter"/>
</dbReference>
<dbReference type="EMBL" id="JAGFBR010000004">
    <property type="protein sequence ID" value="KAH0467801.1"/>
    <property type="molecule type" value="Genomic_DNA"/>
</dbReference>
<feature type="coiled-coil region" evidence="4">
    <location>
        <begin position="1442"/>
        <end position="1476"/>
    </location>
</feature>